<evidence type="ECO:0000313" key="8">
    <source>
        <dbReference type="Proteomes" id="UP000190683"/>
    </source>
</evidence>
<dbReference type="PROSITE" id="PS51257">
    <property type="entry name" value="PROKAR_LIPOPROTEIN"/>
    <property type="match status" value="1"/>
</dbReference>
<dbReference type="STRING" id="573983.B0681_10290"/>
<sequence>MKKLLACTTLAALAITGCATSTINTQTASVNTTADSAQQKRLIATYQCDDNASVIANYQPQSDRAVLSINVPSWKLLNQEITMNSAVSGSGMRFVNHTNPNSLYEWHAKGRDAILAVTIAGTEHTLNCRGVGQSLS</sequence>
<accession>A0A1T0CJW3</accession>
<dbReference type="Gene3D" id="2.40.128.200">
    <property type="match status" value="1"/>
</dbReference>
<keyword evidence="4" id="KW-0449">Lipoprotein</keyword>
<dbReference type="SUPFAM" id="SSF141488">
    <property type="entry name" value="YdhA-like"/>
    <property type="match status" value="1"/>
</dbReference>
<evidence type="ECO:0000256" key="3">
    <source>
        <dbReference type="ARBA" id="ARBA00023139"/>
    </source>
</evidence>
<evidence type="ECO:0000256" key="5">
    <source>
        <dbReference type="SAM" id="SignalP"/>
    </source>
</evidence>
<proteinExistence type="predicted"/>
<keyword evidence="1 5" id="KW-0732">Signal</keyword>
<name>A0A1T0CJW3_9GAMM</name>
<dbReference type="InterPro" id="IPR036328">
    <property type="entry name" value="MliC_sf"/>
</dbReference>
<evidence type="ECO:0000313" key="7">
    <source>
        <dbReference type="EMBL" id="OOS22658.1"/>
    </source>
</evidence>
<keyword evidence="2" id="KW-0472">Membrane</keyword>
<organism evidence="7 8">
    <name type="scientific">Moraxella porci DSM 25326</name>
    <dbReference type="NCBI Taxonomy" id="573983"/>
    <lineage>
        <taxon>Bacteria</taxon>
        <taxon>Pseudomonadati</taxon>
        <taxon>Pseudomonadota</taxon>
        <taxon>Gammaproteobacteria</taxon>
        <taxon>Moraxellales</taxon>
        <taxon>Moraxellaceae</taxon>
        <taxon>Moraxella</taxon>
    </lineage>
</organism>
<keyword evidence="3" id="KW-0564">Palmitate</keyword>
<dbReference type="Pfam" id="PF09864">
    <property type="entry name" value="MliC"/>
    <property type="match status" value="1"/>
</dbReference>
<dbReference type="EMBL" id="MUYV01000026">
    <property type="protein sequence ID" value="OOS22658.1"/>
    <property type="molecule type" value="Genomic_DNA"/>
</dbReference>
<gene>
    <name evidence="7" type="ORF">B0681_10290</name>
</gene>
<protein>
    <recommendedName>
        <fullName evidence="6">C-type lysozyme inhibitor domain-containing protein</fullName>
    </recommendedName>
</protein>
<dbReference type="Proteomes" id="UP000190683">
    <property type="component" value="Unassembled WGS sequence"/>
</dbReference>
<dbReference type="AlphaFoldDB" id="A0A1T0CJW3"/>
<feature type="signal peptide" evidence="5">
    <location>
        <begin position="1"/>
        <end position="19"/>
    </location>
</feature>
<feature type="domain" description="C-type lysozyme inhibitor" evidence="6">
    <location>
        <begin position="46"/>
        <end position="118"/>
    </location>
</feature>
<evidence type="ECO:0000256" key="2">
    <source>
        <dbReference type="ARBA" id="ARBA00023136"/>
    </source>
</evidence>
<evidence type="ECO:0000256" key="1">
    <source>
        <dbReference type="ARBA" id="ARBA00022729"/>
    </source>
</evidence>
<keyword evidence="8" id="KW-1185">Reference proteome</keyword>
<evidence type="ECO:0000256" key="4">
    <source>
        <dbReference type="ARBA" id="ARBA00023288"/>
    </source>
</evidence>
<feature type="chain" id="PRO_5012481757" description="C-type lysozyme inhibitor domain-containing protein" evidence="5">
    <location>
        <begin position="20"/>
        <end position="136"/>
    </location>
</feature>
<comment type="caution">
    <text evidence="7">The sequence shown here is derived from an EMBL/GenBank/DDBJ whole genome shotgun (WGS) entry which is preliminary data.</text>
</comment>
<evidence type="ECO:0000259" key="6">
    <source>
        <dbReference type="Pfam" id="PF09864"/>
    </source>
</evidence>
<dbReference type="RefSeq" id="WP_078318623.1">
    <property type="nucleotide sequence ID" value="NZ_MUYV01000026.1"/>
</dbReference>
<reference evidence="7 8" key="1">
    <citation type="submission" date="2017-02" db="EMBL/GenBank/DDBJ databases">
        <title>Draft genome sequence of Moraxella porci CCUG 54912T type strain.</title>
        <authorList>
            <person name="Salva-Serra F."/>
            <person name="Engstrom-Jakobsson H."/>
            <person name="Thorell K."/>
            <person name="Jaen-Luchoro D."/>
            <person name="Gonzales-Siles L."/>
            <person name="Karlsson R."/>
            <person name="Yazdan S."/>
            <person name="Boulund F."/>
            <person name="Johnning A."/>
            <person name="Engstrand L."/>
            <person name="Kristiansson E."/>
            <person name="Moore E."/>
        </authorList>
    </citation>
    <scope>NUCLEOTIDE SEQUENCE [LARGE SCALE GENOMIC DNA]</scope>
    <source>
        <strain evidence="7 8">CCUG 54912</strain>
    </source>
</reference>
<dbReference type="InterPro" id="IPR018660">
    <property type="entry name" value="MliC"/>
</dbReference>